<dbReference type="Proteomes" id="UP000753802">
    <property type="component" value="Unassembled WGS sequence"/>
</dbReference>
<dbReference type="InterPro" id="IPR005094">
    <property type="entry name" value="Endonuclease_MobA/VirD2"/>
</dbReference>
<proteinExistence type="predicted"/>
<sequence length="340" mass="40213">MIGKITIGKSFGGCIRYCLEDKLELTNEEKQTMSKQDGLKHENRAEVLEYNMCFGEKKELTRQFNEVRALRPQLSSPVMHITLSLDQEDVFTTETLRQIGQDFAKEFGFEKNQYIAIYHQDTKHPHLHIVVNRVGFDGSRISDSNSYRKIANLCRKLELKYELKQVLNPGKFMTQQQRYEHSREQRIDQRKEHLKQNIRDCLLTATNFSDFVHKMEQQKIQVIKSRGISFIDDKKMKVKGSEVGYSLSTIEKILSHSIERRQRLYQQLEQEKKQSPKIAYKQQSKSLSFSISKHLEQQKNLDLSKALEILFRQERDFNQTPYELIHQKKKRKSQSQHLSR</sequence>
<organism evidence="2 3">
    <name type="scientific">Sediminibacterium roseum</name>
    <dbReference type="NCBI Taxonomy" id="1978412"/>
    <lineage>
        <taxon>Bacteria</taxon>
        <taxon>Pseudomonadati</taxon>
        <taxon>Bacteroidota</taxon>
        <taxon>Chitinophagia</taxon>
        <taxon>Chitinophagales</taxon>
        <taxon>Chitinophagaceae</taxon>
        <taxon>Sediminibacterium</taxon>
    </lineage>
</organism>
<accession>A0ABW9ZQE5</accession>
<gene>
    <name evidence="2" type="ORF">GWC95_05265</name>
</gene>
<dbReference type="EMBL" id="JAACJS010000006">
    <property type="protein sequence ID" value="NCI49322.1"/>
    <property type="molecule type" value="Genomic_DNA"/>
</dbReference>
<name>A0ABW9ZQE5_9BACT</name>
<evidence type="ECO:0000259" key="1">
    <source>
        <dbReference type="Pfam" id="PF03432"/>
    </source>
</evidence>
<feature type="domain" description="MobA/VirD2-like nuclease" evidence="1">
    <location>
        <begin position="40"/>
        <end position="163"/>
    </location>
</feature>
<protein>
    <submittedName>
        <fullName evidence="2">Relaxase/mobilization nuclease domain-containing protein</fullName>
    </submittedName>
</protein>
<dbReference type="RefSeq" id="WP_161817651.1">
    <property type="nucleotide sequence ID" value="NZ_JAACJS010000006.1"/>
</dbReference>
<evidence type="ECO:0000313" key="3">
    <source>
        <dbReference type="Proteomes" id="UP000753802"/>
    </source>
</evidence>
<evidence type="ECO:0000313" key="2">
    <source>
        <dbReference type="EMBL" id="NCI49322.1"/>
    </source>
</evidence>
<reference evidence="2 3" key="1">
    <citation type="submission" date="2020-01" db="EMBL/GenBank/DDBJ databases">
        <title>Genome analysis.</title>
        <authorList>
            <person name="Wu S."/>
            <person name="Wang G."/>
        </authorList>
    </citation>
    <scope>NUCLEOTIDE SEQUENCE [LARGE SCALE GENOMIC DNA]</scope>
    <source>
        <strain evidence="2 3">SYL130</strain>
    </source>
</reference>
<comment type="caution">
    <text evidence="2">The sequence shown here is derived from an EMBL/GenBank/DDBJ whole genome shotgun (WGS) entry which is preliminary data.</text>
</comment>
<dbReference type="Pfam" id="PF03432">
    <property type="entry name" value="Relaxase"/>
    <property type="match status" value="1"/>
</dbReference>
<keyword evidence="3" id="KW-1185">Reference proteome</keyword>